<dbReference type="HOGENOM" id="CLU_021108_2_0_1"/>
<reference evidence="2 3" key="1">
    <citation type="journal article" date="2012" name="BMC Genomics">
        <title>Comparative genomics of the white-rot fungi, Phanerochaete carnosa and P. chrysosporium, to elucidate the genetic basis of the distinct wood types they colonize.</title>
        <authorList>
            <person name="Suzuki H."/>
            <person name="MacDonald J."/>
            <person name="Syed K."/>
            <person name="Salamov A."/>
            <person name="Hori C."/>
            <person name="Aerts A."/>
            <person name="Henrissat B."/>
            <person name="Wiebenga A."/>
            <person name="vanKuyk P.A."/>
            <person name="Barry K."/>
            <person name="Lindquist E."/>
            <person name="LaButti K."/>
            <person name="Lapidus A."/>
            <person name="Lucas S."/>
            <person name="Coutinho P."/>
            <person name="Gong Y."/>
            <person name="Samejima M."/>
            <person name="Mahadevan R."/>
            <person name="Abou-Zaid M."/>
            <person name="de Vries R.P."/>
            <person name="Igarashi K."/>
            <person name="Yadav J.S."/>
            <person name="Grigoriev I.V."/>
            <person name="Master E.R."/>
        </authorList>
    </citation>
    <scope>NUCLEOTIDE SEQUENCE [LARGE SCALE GENOMIC DNA]</scope>
    <source>
        <strain evidence="2 3">HHB-10118-sp</strain>
    </source>
</reference>
<dbReference type="InParanoid" id="K5W4J6"/>
<evidence type="ECO:0000256" key="1">
    <source>
        <dbReference type="SAM" id="MobiDB-lite"/>
    </source>
</evidence>
<gene>
    <name evidence="2" type="ORF">PHACADRAFT_191130</name>
</gene>
<feature type="region of interest" description="Disordered" evidence="1">
    <location>
        <begin position="14"/>
        <end position="34"/>
    </location>
</feature>
<dbReference type="EMBL" id="JH930469">
    <property type="protein sequence ID" value="EKM58798.1"/>
    <property type="molecule type" value="Genomic_DNA"/>
</dbReference>
<dbReference type="KEGG" id="pco:PHACADRAFT_191130"/>
<proteinExistence type="predicted"/>
<organism evidence="2 3">
    <name type="scientific">Phanerochaete carnosa (strain HHB-10118-sp)</name>
    <name type="common">White-rot fungus</name>
    <name type="synonym">Peniophora carnosa</name>
    <dbReference type="NCBI Taxonomy" id="650164"/>
    <lineage>
        <taxon>Eukaryota</taxon>
        <taxon>Fungi</taxon>
        <taxon>Dikarya</taxon>
        <taxon>Basidiomycota</taxon>
        <taxon>Agaricomycotina</taxon>
        <taxon>Agaricomycetes</taxon>
        <taxon>Polyporales</taxon>
        <taxon>Phanerochaetaceae</taxon>
        <taxon>Phanerochaete</taxon>
    </lineage>
</organism>
<keyword evidence="3" id="KW-1185">Reference proteome</keyword>
<evidence type="ECO:0000313" key="3">
    <source>
        <dbReference type="Proteomes" id="UP000008370"/>
    </source>
</evidence>
<dbReference type="AlphaFoldDB" id="K5W4J6"/>
<protein>
    <submittedName>
        <fullName evidence="2">Uncharacterized protein</fullName>
    </submittedName>
</protein>
<accession>K5W4J6</accession>
<sequence length="183" mass="20136">MACGGLQLGLGFCKPKPGEAKPKPPASGPSRASQITSHALWYPEPHESGEPQIGDAGFVHEGAFIRLFNLDTSTSEKEVKFWEPPFEIIEPLPRGVLKIDRRQRPLVPDQYCSHGVESRQMTAGANVTATLTAKYTCKVAQGAILELKSDAVAETLFENQALEKYIVRNHDIWYGYATDTLGH</sequence>
<name>K5W4J6_PHACS</name>
<evidence type="ECO:0000313" key="2">
    <source>
        <dbReference type="EMBL" id="EKM58798.1"/>
    </source>
</evidence>
<dbReference type="Proteomes" id="UP000008370">
    <property type="component" value="Unassembled WGS sequence"/>
</dbReference>
<dbReference type="RefSeq" id="XP_007391390.1">
    <property type="nucleotide sequence ID" value="XM_007391328.1"/>
</dbReference>
<dbReference type="GeneID" id="18910736"/>